<name>A0A0C3M4S8_9AGAM</name>
<feature type="compositionally biased region" description="Polar residues" evidence="2">
    <location>
        <begin position="219"/>
        <end position="230"/>
    </location>
</feature>
<dbReference type="Proteomes" id="UP000054248">
    <property type="component" value="Unassembled WGS sequence"/>
</dbReference>
<feature type="region of interest" description="Disordered" evidence="2">
    <location>
        <begin position="322"/>
        <end position="358"/>
    </location>
</feature>
<reference evidence="3 4" key="1">
    <citation type="submission" date="2014-04" db="EMBL/GenBank/DDBJ databases">
        <authorList>
            <consortium name="DOE Joint Genome Institute"/>
            <person name="Kuo A."/>
            <person name="Girlanda M."/>
            <person name="Perotto S."/>
            <person name="Kohler A."/>
            <person name="Nagy L.G."/>
            <person name="Floudas D."/>
            <person name="Copeland A."/>
            <person name="Barry K.W."/>
            <person name="Cichocki N."/>
            <person name="Veneault-Fourrey C."/>
            <person name="LaButti K."/>
            <person name="Lindquist E.A."/>
            <person name="Lipzen A."/>
            <person name="Lundell T."/>
            <person name="Morin E."/>
            <person name="Murat C."/>
            <person name="Sun H."/>
            <person name="Tunlid A."/>
            <person name="Henrissat B."/>
            <person name="Grigoriev I.V."/>
            <person name="Hibbett D.S."/>
            <person name="Martin F."/>
            <person name="Nordberg H.P."/>
            <person name="Cantor M.N."/>
            <person name="Hua S.X."/>
        </authorList>
    </citation>
    <scope>NUCLEOTIDE SEQUENCE [LARGE SCALE GENOMIC DNA]</scope>
    <source>
        <strain evidence="3 4">MUT 4182</strain>
    </source>
</reference>
<evidence type="ECO:0000313" key="4">
    <source>
        <dbReference type="Proteomes" id="UP000054248"/>
    </source>
</evidence>
<feature type="region of interest" description="Disordered" evidence="2">
    <location>
        <begin position="127"/>
        <end position="308"/>
    </location>
</feature>
<feature type="coiled-coil region" evidence="1">
    <location>
        <begin position="490"/>
        <end position="524"/>
    </location>
</feature>
<feature type="compositionally biased region" description="Basic and acidic residues" evidence="2">
    <location>
        <begin position="128"/>
        <end position="141"/>
    </location>
</feature>
<keyword evidence="1" id="KW-0175">Coiled coil</keyword>
<evidence type="ECO:0000313" key="3">
    <source>
        <dbReference type="EMBL" id="KIO28687.1"/>
    </source>
</evidence>
<reference evidence="4" key="2">
    <citation type="submission" date="2015-01" db="EMBL/GenBank/DDBJ databases">
        <title>Evolutionary Origins and Diversification of the Mycorrhizal Mutualists.</title>
        <authorList>
            <consortium name="DOE Joint Genome Institute"/>
            <consortium name="Mycorrhizal Genomics Consortium"/>
            <person name="Kohler A."/>
            <person name="Kuo A."/>
            <person name="Nagy L.G."/>
            <person name="Floudas D."/>
            <person name="Copeland A."/>
            <person name="Barry K.W."/>
            <person name="Cichocki N."/>
            <person name="Veneault-Fourrey C."/>
            <person name="LaButti K."/>
            <person name="Lindquist E.A."/>
            <person name="Lipzen A."/>
            <person name="Lundell T."/>
            <person name="Morin E."/>
            <person name="Murat C."/>
            <person name="Riley R."/>
            <person name="Ohm R."/>
            <person name="Sun H."/>
            <person name="Tunlid A."/>
            <person name="Henrissat B."/>
            <person name="Grigoriev I.V."/>
            <person name="Hibbett D.S."/>
            <person name="Martin F."/>
        </authorList>
    </citation>
    <scope>NUCLEOTIDE SEQUENCE [LARGE SCALE GENOMIC DNA]</scope>
    <source>
        <strain evidence="4">MUT 4182</strain>
    </source>
</reference>
<dbReference type="OrthoDB" id="432685at2759"/>
<protein>
    <submittedName>
        <fullName evidence="3">Uncharacterized protein</fullName>
    </submittedName>
</protein>
<feature type="compositionally biased region" description="Polar residues" evidence="2">
    <location>
        <begin position="271"/>
        <end position="281"/>
    </location>
</feature>
<feature type="region of interest" description="Disordered" evidence="2">
    <location>
        <begin position="652"/>
        <end position="680"/>
    </location>
</feature>
<dbReference type="AlphaFoldDB" id="A0A0C3M4S8"/>
<feature type="compositionally biased region" description="Polar residues" evidence="2">
    <location>
        <begin position="732"/>
        <end position="747"/>
    </location>
</feature>
<feature type="compositionally biased region" description="Polar residues" evidence="2">
    <location>
        <begin position="142"/>
        <end position="153"/>
    </location>
</feature>
<feature type="region of interest" description="Disordered" evidence="2">
    <location>
        <begin position="727"/>
        <end position="754"/>
    </location>
</feature>
<feature type="compositionally biased region" description="Basic residues" evidence="2">
    <location>
        <begin position="204"/>
        <end position="216"/>
    </location>
</feature>
<evidence type="ECO:0000256" key="1">
    <source>
        <dbReference type="SAM" id="Coils"/>
    </source>
</evidence>
<dbReference type="EMBL" id="KN822991">
    <property type="protein sequence ID" value="KIO28687.1"/>
    <property type="molecule type" value="Genomic_DNA"/>
</dbReference>
<dbReference type="STRING" id="1051891.A0A0C3M4S8"/>
<accession>A0A0C3M4S8</accession>
<gene>
    <name evidence="3" type="ORF">M407DRAFT_22116</name>
</gene>
<keyword evidence="4" id="KW-1185">Reference proteome</keyword>
<feature type="compositionally biased region" description="Polar residues" evidence="2">
    <location>
        <begin position="163"/>
        <end position="186"/>
    </location>
</feature>
<feature type="region of interest" description="Disordered" evidence="2">
    <location>
        <begin position="1"/>
        <end position="20"/>
    </location>
</feature>
<evidence type="ECO:0000256" key="2">
    <source>
        <dbReference type="SAM" id="MobiDB-lite"/>
    </source>
</evidence>
<dbReference type="HOGENOM" id="CLU_007283_0_0_1"/>
<organism evidence="3 4">
    <name type="scientific">Tulasnella calospora MUT 4182</name>
    <dbReference type="NCBI Taxonomy" id="1051891"/>
    <lineage>
        <taxon>Eukaryota</taxon>
        <taxon>Fungi</taxon>
        <taxon>Dikarya</taxon>
        <taxon>Basidiomycota</taxon>
        <taxon>Agaricomycotina</taxon>
        <taxon>Agaricomycetes</taxon>
        <taxon>Cantharellales</taxon>
        <taxon>Tulasnellaceae</taxon>
        <taxon>Tulasnella</taxon>
    </lineage>
</organism>
<proteinExistence type="predicted"/>
<feature type="coiled-coil region" evidence="1">
    <location>
        <begin position="360"/>
        <end position="447"/>
    </location>
</feature>
<sequence length="958" mass="105814">MANTLAVMPQAEENGTPARPTETHLRTRLAGILSRRPEGSKIEGQETTIPAGIIGPVLDDYSAEYGITILTPEHQKKLAQVTEAIRDQPINLDMLLKFIAEYTAASPSGSPGPEHGSPPDMQASMDEVVERGRQDDRDSHPQSRSSSNDSVATSYYRPDGTRRTPSIPSTPGGQTVSIPWTPSPFDSQHRQRAVPLQNAPPSAFHRKPAGPSRRRKSEGSASGMSDSEQPSFGPRRRAPSNPVSPQAFQSLPLHGDSPDTSIELRSPPGSAGQSPDNSFVFPSTRRKRSTPPQQADSQADDSHHVGDDSLTSVDLLLASQSFGSDDEHSDEDLETASMTDTLIRPHLPSDASISTPEERVEALQRVNADLNRKLKENDRTLMARLQEREIEIGDLEARLEEMKNELQATKKEEKELRNKERMTSKQLANFEADIARMTRMLENSKTTYQTMLKQYNEQCTLSETYRNSLRHKDNQIKDIENALKDRMKELDKSSGEKEILEHQIKSLQEDIDGLRTAHRELEDQKHENLLLKETIDRLRFDLDHLRAELQSTGSRAGTSAPGTFSKSWANEMANRLVEEEAEVEGTLTGDITVESPVQERHLDADDEDIVETIITTQRRRKVGNRTANNTIMLEDVKEYADAFTQHDMSETTKSAIVQTTPPPSPPRKVSMDIQTDSEPEPPVRLMASIEVQTDPLPEPKPIIIREPAPEPEAGPSRLSPTIVVTDAEEDLSSSVETVKPESSTASSPLPIDSPPSYDNIAENERHKLMQKWHPGLHGHPSANGVKGGISSNVLREWANVKKELGFDCVAIDKTLEASQVNGPREEEEDLEEEVIAAGRRGTKKFYNIYNTYVVPNLPGGPSGQAATPDGSGSSSKWRDFGLVAFGASAVLLAVGLPVMQSQYLQEQHYIANSIATNGGPTPHGFGDSPYYDAFWLIMEKVFLNGLNAARRVPPFNPT</sequence>